<organism evidence="2 3">
    <name type="scientific">Dryococelus australis</name>
    <dbReference type="NCBI Taxonomy" id="614101"/>
    <lineage>
        <taxon>Eukaryota</taxon>
        <taxon>Metazoa</taxon>
        <taxon>Ecdysozoa</taxon>
        <taxon>Arthropoda</taxon>
        <taxon>Hexapoda</taxon>
        <taxon>Insecta</taxon>
        <taxon>Pterygota</taxon>
        <taxon>Neoptera</taxon>
        <taxon>Polyneoptera</taxon>
        <taxon>Phasmatodea</taxon>
        <taxon>Verophasmatodea</taxon>
        <taxon>Anareolatae</taxon>
        <taxon>Phasmatidae</taxon>
        <taxon>Eurycanthinae</taxon>
        <taxon>Dryococelus</taxon>
    </lineage>
</organism>
<dbReference type="EMBL" id="JARBHB010000001">
    <property type="protein sequence ID" value="KAJ8898039.1"/>
    <property type="molecule type" value="Genomic_DNA"/>
</dbReference>
<feature type="region of interest" description="Disordered" evidence="1">
    <location>
        <begin position="269"/>
        <end position="294"/>
    </location>
</feature>
<name>A0ABQ9IN03_9NEOP</name>
<keyword evidence="3" id="KW-1185">Reference proteome</keyword>
<reference evidence="2 3" key="1">
    <citation type="submission" date="2023-02" db="EMBL/GenBank/DDBJ databases">
        <title>LHISI_Scaffold_Assembly.</title>
        <authorList>
            <person name="Stuart O.P."/>
            <person name="Cleave R."/>
            <person name="Magrath M.J.L."/>
            <person name="Mikheyev A.S."/>
        </authorList>
    </citation>
    <scope>NUCLEOTIDE SEQUENCE [LARGE SCALE GENOMIC DNA]</scope>
    <source>
        <strain evidence="2">Daus_M_001</strain>
        <tissue evidence="2">Leg muscle</tissue>
    </source>
</reference>
<protein>
    <submittedName>
        <fullName evidence="2">Uncharacterized protein</fullName>
    </submittedName>
</protein>
<evidence type="ECO:0000256" key="1">
    <source>
        <dbReference type="SAM" id="MobiDB-lite"/>
    </source>
</evidence>
<sequence>MPMSTVLWLSAVTVEGDDWASLLHEVSNTMWTNGYSPVLVVRRVLAGGQAPTCRPRALISPAHHDLASDPLHVHTIKALATHIFSICFKPCLTMPLVGGFSRGSPVSPALSFRRCRILTSITVVGSQELEPLGTCTGEKRRSGFFDVGLAVLQLAERGSGAHLRGRTVVSRVVNYRRISLQCRVTEVCHHASPGGTYRAREAVQPSRATNPGDLAAARVSLFKPERPSPGALTRLYQNKHAVPFPSSDPNLSLFLPDYTSTLQSRSSPPWSAHTSCAVTTRETEPASRRRKASGLVSKASVHEVNQVLERYIRKTHRHRVFRIIGHLFLDLVYSCEGNRLEMRAEIVVHTPTRPALQSSLLRCPSPPPAITRCQPPRRPITIFLSFTTLTRETAPCAANSSCTRQQNGVVASRHVATRSANQRLITYSPTWPIGNLLQQAVANQTQGPFTKSRSANQRTEQNTLGCVVFVRVMFNINSREYDNLVTMMLQGRHRSGKQGNAREFENCQGNQGALELRLEAAHVVAAVSLDTRGTCNVCGRAYTYCAHSRLDFAFYCVCERAVNFKLSRRDDNTPPPPIPPRTNMARTGSPRDIAIVNHFSLFLFSRANSSISACTCKRQAQPVVTYLCPRSSYQHADSCRLVPLNNPNFACPCGYALIRTAVCGLVGVAETVANCVYGSRIATGGAAAVLAGSKGYSETALTRGGEAARFVSGLSSSRAVRWSVNNPWRLQPQALPAGSRVVNNRRLTCFAFYTLAPRSSQPRARGPSCYTLFTIKHMAVLIVHLEEESTKVDLPQGFQKCSVYREQPFSVHGSIVCTQFSPLRQDRLAAFKQRTEHGLSELGRQEYQRLRATRRFLKEQGNLIFPPVWTEGKGAKGGAGREKYEGGINFSQTFISGEARVPSALTSLFARLGALGSRVARPSRCDAGPSTSSLSIARSSPWTGKCVRETAGCCTLQRGGCVEWRYSSCDVCSKSTVALSPVAIVPQGRALDLARFGDFADTSAVPSPCHRRCGMYIPSPHTGADAYFHCKKTLFSFIHVCVFYCRQGFEKCSMNRKQPVHILTRREGQTCYSFAPKSRREYNIADHQVGDT</sequence>
<dbReference type="Proteomes" id="UP001159363">
    <property type="component" value="Chromosome 1"/>
</dbReference>
<feature type="compositionally biased region" description="Polar residues" evidence="1">
    <location>
        <begin position="269"/>
        <end position="280"/>
    </location>
</feature>
<evidence type="ECO:0000313" key="3">
    <source>
        <dbReference type="Proteomes" id="UP001159363"/>
    </source>
</evidence>
<gene>
    <name evidence="2" type="ORF">PR048_003399</name>
</gene>
<accession>A0ABQ9IN03</accession>
<comment type="caution">
    <text evidence="2">The sequence shown here is derived from an EMBL/GenBank/DDBJ whole genome shotgun (WGS) entry which is preliminary data.</text>
</comment>
<proteinExistence type="predicted"/>
<evidence type="ECO:0000313" key="2">
    <source>
        <dbReference type="EMBL" id="KAJ8898039.1"/>
    </source>
</evidence>